<accession>A0A2G2ZBD0</accession>
<dbReference type="PANTHER" id="PTHR34145">
    <property type="entry name" value="OS02G0105600 PROTEIN"/>
    <property type="match status" value="1"/>
</dbReference>
<feature type="domain" description="At1g61320/AtMIF1 LRR" evidence="3">
    <location>
        <begin position="185"/>
        <end position="353"/>
    </location>
</feature>
<feature type="compositionally biased region" description="Polar residues" evidence="1">
    <location>
        <begin position="7"/>
        <end position="23"/>
    </location>
</feature>
<feature type="domain" description="F-box" evidence="2">
    <location>
        <begin position="119"/>
        <end position="157"/>
    </location>
</feature>
<comment type="caution">
    <text evidence="4">The sequence shown here is derived from an EMBL/GenBank/DDBJ whole genome shotgun (WGS) entry which is preliminary data.</text>
</comment>
<evidence type="ECO:0000256" key="1">
    <source>
        <dbReference type="SAM" id="MobiDB-lite"/>
    </source>
</evidence>
<dbReference type="Gramene" id="PHT79302">
    <property type="protein sequence ID" value="PHT79302"/>
    <property type="gene ID" value="T459_17354"/>
</dbReference>
<dbReference type="Proteomes" id="UP000222542">
    <property type="component" value="Unassembled WGS sequence"/>
</dbReference>
<gene>
    <name evidence="4" type="ORF">T459_17354</name>
</gene>
<evidence type="ECO:0000313" key="5">
    <source>
        <dbReference type="Proteomes" id="UP000222542"/>
    </source>
</evidence>
<reference evidence="4 5" key="2">
    <citation type="journal article" date="2017" name="Genome Biol.">
        <title>New reference genome sequences of hot pepper reveal the massive evolution of plant disease-resistance genes by retroduplication.</title>
        <authorList>
            <person name="Kim S."/>
            <person name="Park J."/>
            <person name="Yeom S.I."/>
            <person name="Kim Y.M."/>
            <person name="Seo E."/>
            <person name="Kim K.T."/>
            <person name="Kim M.S."/>
            <person name="Lee J.M."/>
            <person name="Cheong K."/>
            <person name="Shin H.S."/>
            <person name="Kim S.B."/>
            <person name="Han K."/>
            <person name="Lee J."/>
            <person name="Park M."/>
            <person name="Lee H.A."/>
            <person name="Lee H.Y."/>
            <person name="Lee Y."/>
            <person name="Oh S."/>
            <person name="Lee J.H."/>
            <person name="Choi E."/>
            <person name="Choi E."/>
            <person name="Lee S.E."/>
            <person name="Jeon J."/>
            <person name="Kim H."/>
            <person name="Choi G."/>
            <person name="Song H."/>
            <person name="Lee J."/>
            <person name="Lee S.C."/>
            <person name="Kwon J.K."/>
            <person name="Lee H.Y."/>
            <person name="Koo N."/>
            <person name="Hong Y."/>
            <person name="Kim R.W."/>
            <person name="Kang W.H."/>
            <person name="Huh J.H."/>
            <person name="Kang B.C."/>
            <person name="Yang T.J."/>
            <person name="Lee Y.H."/>
            <person name="Bennetzen J.L."/>
            <person name="Choi D."/>
        </authorList>
    </citation>
    <scope>NUCLEOTIDE SEQUENCE [LARGE SCALE GENOMIC DNA]</scope>
    <source>
        <strain evidence="5">cv. CM334</strain>
    </source>
</reference>
<dbReference type="InterPro" id="IPR053772">
    <property type="entry name" value="At1g61320/At1g61330-like"/>
</dbReference>
<feature type="region of interest" description="Disordered" evidence="1">
    <location>
        <begin position="1"/>
        <end position="72"/>
    </location>
</feature>
<evidence type="ECO:0000259" key="2">
    <source>
        <dbReference type="Pfam" id="PF00646"/>
    </source>
</evidence>
<proteinExistence type="predicted"/>
<sequence>MDIEIEQITSQENPQKLQNNNKAITKGNPHTVAGTTSESPDSGNNNSSNSDVTFHKDQNDGDDGMDDCDDVSDTMRTPILRKRLWKIKKTMLEVRVFKPQRINLGPMEGSSDATCGDRISKLPEPILHHILSFLHAKHAARMSTLSKVWDSAWNSLPYLDFGEIFWWSKDLNVVMDQTLASRKKHKISMQRFSLWLSYYACLSYDDRWIKILIACNIKELNLRVETHYYRGNFLYGSLPVAIFAAKSLNVLSLHGFNIELPADDGTINLSSLRELHLSFVFLDEQFIKAMCTSCCNLEHLSLQYFNGLTSFQVGGTLPKLKMINLVNLEPPDSLLQLVDIVAINLKNLSISNKFYGNINVVRITACKALKNLYLNCVDITDNWLEELFYSLKNLEKFDLICCKALKIMKITSERLKQLRVVDCHNLIAVELDTPNLIKFHCFNEKFKVFLG</sequence>
<dbReference type="AlphaFoldDB" id="A0A2G2ZBD0"/>
<name>A0A2G2ZBD0_CAPAN</name>
<dbReference type="SUPFAM" id="SSF52047">
    <property type="entry name" value="RNI-like"/>
    <property type="match status" value="1"/>
</dbReference>
<dbReference type="Gene3D" id="1.20.1280.50">
    <property type="match status" value="1"/>
</dbReference>
<feature type="domain" description="At1g61320/AtMIF1 LRR" evidence="3">
    <location>
        <begin position="361"/>
        <end position="448"/>
    </location>
</feature>
<feature type="compositionally biased region" description="Low complexity" evidence="1">
    <location>
        <begin position="37"/>
        <end position="50"/>
    </location>
</feature>
<keyword evidence="5" id="KW-1185">Reference proteome</keyword>
<dbReference type="InterPro" id="IPR032675">
    <property type="entry name" value="LRR_dom_sf"/>
</dbReference>
<dbReference type="EMBL" id="AYRZ02000006">
    <property type="protein sequence ID" value="PHT79302.1"/>
    <property type="molecule type" value="Genomic_DNA"/>
</dbReference>
<feature type="compositionally biased region" description="Acidic residues" evidence="1">
    <location>
        <begin position="60"/>
        <end position="72"/>
    </location>
</feature>
<evidence type="ECO:0008006" key="6">
    <source>
        <dbReference type="Google" id="ProtNLM"/>
    </source>
</evidence>
<dbReference type="InterPro" id="IPR001810">
    <property type="entry name" value="F-box_dom"/>
</dbReference>
<dbReference type="SUPFAM" id="SSF81383">
    <property type="entry name" value="F-box domain"/>
    <property type="match status" value="1"/>
</dbReference>
<evidence type="ECO:0000313" key="4">
    <source>
        <dbReference type="EMBL" id="PHT79302.1"/>
    </source>
</evidence>
<dbReference type="OMA" id="RVETHYY"/>
<protein>
    <recommendedName>
        <fullName evidence="6">F-box domain-containing protein</fullName>
    </recommendedName>
</protein>
<evidence type="ECO:0000259" key="3">
    <source>
        <dbReference type="Pfam" id="PF23622"/>
    </source>
</evidence>
<dbReference type="Pfam" id="PF23622">
    <property type="entry name" value="LRR_At1g61320_AtMIF1"/>
    <property type="match status" value="2"/>
</dbReference>
<dbReference type="Pfam" id="PF00646">
    <property type="entry name" value="F-box"/>
    <property type="match status" value="1"/>
</dbReference>
<dbReference type="PANTHER" id="PTHR34145:SF62">
    <property type="entry name" value="FBD DOMAIN-CONTAINING PROTEIN"/>
    <property type="match status" value="1"/>
</dbReference>
<organism evidence="4 5">
    <name type="scientific">Capsicum annuum</name>
    <name type="common">Capsicum pepper</name>
    <dbReference type="NCBI Taxonomy" id="4072"/>
    <lineage>
        <taxon>Eukaryota</taxon>
        <taxon>Viridiplantae</taxon>
        <taxon>Streptophyta</taxon>
        <taxon>Embryophyta</taxon>
        <taxon>Tracheophyta</taxon>
        <taxon>Spermatophyta</taxon>
        <taxon>Magnoliopsida</taxon>
        <taxon>eudicotyledons</taxon>
        <taxon>Gunneridae</taxon>
        <taxon>Pentapetalae</taxon>
        <taxon>asterids</taxon>
        <taxon>lamiids</taxon>
        <taxon>Solanales</taxon>
        <taxon>Solanaceae</taxon>
        <taxon>Solanoideae</taxon>
        <taxon>Capsiceae</taxon>
        <taxon>Capsicum</taxon>
    </lineage>
</organism>
<dbReference type="STRING" id="4072.A0A2G2ZBD0"/>
<dbReference type="InterPro" id="IPR055357">
    <property type="entry name" value="LRR_At1g61320_AtMIF1"/>
</dbReference>
<dbReference type="InterPro" id="IPR036047">
    <property type="entry name" value="F-box-like_dom_sf"/>
</dbReference>
<dbReference type="Gene3D" id="3.80.10.10">
    <property type="entry name" value="Ribonuclease Inhibitor"/>
    <property type="match status" value="1"/>
</dbReference>
<reference evidence="4 5" key="1">
    <citation type="journal article" date="2014" name="Nat. Genet.">
        <title>Genome sequence of the hot pepper provides insights into the evolution of pungency in Capsicum species.</title>
        <authorList>
            <person name="Kim S."/>
            <person name="Park M."/>
            <person name="Yeom S.I."/>
            <person name="Kim Y.M."/>
            <person name="Lee J.M."/>
            <person name="Lee H.A."/>
            <person name="Seo E."/>
            <person name="Choi J."/>
            <person name="Cheong K."/>
            <person name="Kim K.T."/>
            <person name="Jung K."/>
            <person name="Lee G.W."/>
            <person name="Oh S.K."/>
            <person name="Bae C."/>
            <person name="Kim S.B."/>
            <person name="Lee H.Y."/>
            <person name="Kim S.Y."/>
            <person name="Kim M.S."/>
            <person name="Kang B.C."/>
            <person name="Jo Y.D."/>
            <person name="Yang H.B."/>
            <person name="Jeong H.J."/>
            <person name="Kang W.H."/>
            <person name="Kwon J.K."/>
            <person name="Shin C."/>
            <person name="Lim J.Y."/>
            <person name="Park J.H."/>
            <person name="Huh J.H."/>
            <person name="Kim J.S."/>
            <person name="Kim B.D."/>
            <person name="Cohen O."/>
            <person name="Paran I."/>
            <person name="Suh M.C."/>
            <person name="Lee S.B."/>
            <person name="Kim Y.K."/>
            <person name="Shin Y."/>
            <person name="Noh S.J."/>
            <person name="Park J."/>
            <person name="Seo Y.S."/>
            <person name="Kwon S.Y."/>
            <person name="Kim H.A."/>
            <person name="Park J.M."/>
            <person name="Kim H.J."/>
            <person name="Choi S.B."/>
            <person name="Bosland P.W."/>
            <person name="Reeves G."/>
            <person name="Jo S.H."/>
            <person name="Lee B.W."/>
            <person name="Cho H.T."/>
            <person name="Choi H.S."/>
            <person name="Lee M.S."/>
            <person name="Yu Y."/>
            <person name="Do Choi Y."/>
            <person name="Park B.S."/>
            <person name="van Deynze A."/>
            <person name="Ashrafi H."/>
            <person name="Hill T."/>
            <person name="Kim W.T."/>
            <person name="Pai H.S."/>
            <person name="Ahn H.K."/>
            <person name="Yeam I."/>
            <person name="Giovannoni J.J."/>
            <person name="Rose J.K."/>
            <person name="Sorensen I."/>
            <person name="Lee S.J."/>
            <person name="Kim R.W."/>
            <person name="Choi I.Y."/>
            <person name="Choi B.S."/>
            <person name="Lim J.S."/>
            <person name="Lee Y.H."/>
            <person name="Choi D."/>
        </authorList>
    </citation>
    <scope>NUCLEOTIDE SEQUENCE [LARGE SCALE GENOMIC DNA]</scope>
    <source>
        <strain evidence="5">cv. CM334</strain>
    </source>
</reference>